<evidence type="ECO:0000256" key="1">
    <source>
        <dbReference type="SAM" id="MobiDB-lite"/>
    </source>
</evidence>
<accession>A0ABQ9K466</accession>
<protein>
    <submittedName>
        <fullName evidence="2">Uncharacterized protein</fullName>
    </submittedName>
</protein>
<name>A0ABQ9K466_9CUCU</name>
<comment type="caution">
    <text evidence="2">The sequence shown here is derived from an EMBL/GenBank/DDBJ whole genome shotgun (WGS) entry which is preliminary data.</text>
</comment>
<dbReference type="EMBL" id="JAPWTJ010000023">
    <property type="protein sequence ID" value="KAJ8984944.1"/>
    <property type="molecule type" value="Genomic_DNA"/>
</dbReference>
<proteinExistence type="predicted"/>
<sequence>MTEDFNKNGLPMLHFGDSSYEKTMFGLPDEPTNNKTDSVTPVLYENVQTGRLLTLVEVTVNTNSNANDYFEDDKKESADNENIKGILKE</sequence>
<reference evidence="2" key="1">
    <citation type="journal article" date="2023" name="Insect Mol. Biol.">
        <title>Genome sequencing provides insights into the evolution of gene families encoding plant cell wall-degrading enzymes in longhorned beetles.</title>
        <authorList>
            <person name="Shin N.R."/>
            <person name="Okamura Y."/>
            <person name="Kirsch R."/>
            <person name="Pauchet Y."/>
        </authorList>
    </citation>
    <scope>NUCLEOTIDE SEQUENCE</scope>
    <source>
        <strain evidence="2">MMC_N1</strain>
    </source>
</reference>
<dbReference type="Proteomes" id="UP001162164">
    <property type="component" value="Unassembled WGS sequence"/>
</dbReference>
<evidence type="ECO:0000313" key="3">
    <source>
        <dbReference type="Proteomes" id="UP001162164"/>
    </source>
</evidence>
<keyword evidence="3" id="KW-1185">Reference proteome</keyword>
<feature type="region of interest" description="Disordered" evidence="1">
    <location>
        <begin position="68"/>
        <end position="89"/>
    </location>
</feature>
<feature type="compositionally biased region" description="Basic and acidic residues" evidence="1">
    <location>
        <begin position="72"/>
        <end position="89"/>
    </location>
</feature>
<gene>
    <name evidence="2" type="ORF">NQ317_012196</name>
</gene>
<evidence type="ECO:0000313" key="2">
    <source>
        <dbReference type="EMBL" id="KAJ8984944.1"/>
    </source>
</evidence>
<organism evidence="2 3">
    <name type="scientific">Molorchus minor</name>
    <dbReference type="NCBI Taxonomy" id="1323400"/>
    <lineage>
        <taxon>Eukaryota</taxon>
        <taxon>Metazoa</taxon>
        <taxon>Ecdysozoa</taxon>
        <taxon>Arthropoda</taxon>
        <taxon>Hexapoda</taxon>
        <taxon>Insecta</taxon>
        <taxon>Pterygota</taxon>
        <taxon>Neoptera</taxon>
        <taxon>Endopterygota</taxon>
        <taxon>Coleoptera</taxon>
        <taxon>Polyphaga</taxon>
        <taxon>Cucujiformia</taxon>
        <taxon>Chrysomeloidea</taxon>
        <taxon>Cerambycidae</taxon>
        <taxon>Lamiinae</taxon>
        <taxon>Monochamini</taxon>
        <taxon>Molorchus</taxon>
    </lineage>
</organism>